<reference evidence="1" key="1">
    <citation type="submission" date="2022-08" db="EMBL/GenBank/DDBJ databases">
        <title>Genome Sequence of Fusarium decemcellulare.</title>
        <authorList>
            <person name="Buettner E."/>
        </authorList>
    </citation>
    <scope>NUCLEOTIDE SEQUENCE</scope>
    <source>
        <strain evidence="1">Babe19</strain>
    </source>
</reference>
<dbReference type="Proteomes" id="UP001148629">
    <property type="component" value="Unassembled WGS sequence"/>
</dbReference>
<organism evidence="1 2">
    <name type="scientific">Fusarium decemcellulare</name>
    <dbReference type="NCBI Taxonomy" id="57161"/>
    <lineage>
        <taxon>Eukaryota</taxon>
        <taxon>Fungi</taxon>
        <taxon>Dikarya</taxon>
        <taxon>Ascomycota</taxon>
        <taxon>Pezizomycotina</taxon>
        <taxon>Sordariomycetes</taxon>
        <taxon>Hypocreomycetidae</taxon>
        <taxon>Hypocreales</taxon>
        <taxon>Nectriaceae</taxon>
        <taxon>Fusarium</taxon>
        <taxon>Fusarium decemcellulare species complex</taxon>
    </lineage>
</organism>
<dbReference type="EMBL" id="JANRMS010000634">
    <property type="protein sequence ID" value="KAJ3536548.1"/>
    <property type="molecule type" value="Genomic_DNA"/>
</dbReference>
<evidence type="ECO:0000313" key="2">
    <source>
        <dbReference type="Proteomes" id="UP001148629"/>
    </source>
</evidence>
<comment type="caution">
    <text evidence="1">The sequence shown here is derived from an EMBL/GenBank/DDBJ whole genome shotgun (WGS) entry which is preliminary data.</text>
</comment>
<accession>A0ACC1SC37</accession>
<sequence length="283" mass="30941">MRSFIPLTAALAAFSSALPCTAENCQVNEIPAAVVCGGNGYVAATNTPWYKKSQAEGTIQNCINACQGGCKAVSFDMQYKTCYFYTSDVTKMKLYGTSSFHYFDRACTFETTSASVCGGNGYVAATNTPWYKKSQEEGNIGKCIAACKGGCKAVSFDTQYKTCYFYTASVTNMRLYGKSSFHYFDRACGFENTAQTVCGQRGSVGESSPESYDSQVFAVKDECLAYCHNDAECDSVRFDTANKRCYKYSTPVKDIGVTFNAEKPDAWYDVDCYKCTAAVVYAA</sequence>
<proteinExistence type="predicted"/>
<keyword evidence="2" id="KW-1185">Reference proteome</keyword>
<evidence type="ECO:0000313" key="1">
    <source>
        <dbReference type="EMBL" id="KAJ3536548.1"/>
    </source>
</evidence>
<protein>
    <submittedName>
        <fullName evidence="1">Uncharacterized protein</fullName>
    </submittedName>
</protein>
<gene>
    <name evidence="1" type="ORF">NM208_g6665</name>
</gene>
<name>A0ACC1SC37_9HYPO</name>